<dbReference type="OrthoDB" id="119951at2"/>
<name>A0A378IKF4_9GAMM</name>
<protein>
    <submittedName>
        <fullName evidence="3">Beta-lactamase</fullName>
        <ecNumber evidence="3">3.4.-.-</ecNumber>
    </submittedName>
    <submittedName>
        <fullName evidence="2">Secreted esterase</fullName>
    </submittedName>
</protein>
<dbReference type="EMBL" id="LNXX01000047">
    <property type="protein sequence ID" value="KTC82115.1"/>
    <property type="molecule type" value="Genomic_DNA"/>
</dbReference>
<sequence>MKSKNNFENKLDSILLITHSVNLTHDVKSSRELSEMQFASKQSTSSLEKLQEKNHIPGIATAIISNQGAVTTQSVGVTNSTVFEAASLSKPVFAYLVLKLAQDGKINLDSPLYKYGHFGPPEIQSHENYKQLTARMILSHQAALPNESVLPEFISETKIGEKFNYSGVAYQFLGEVVQNITKKPLEILAQETFERIGMANSSFMPPTGCSLIKLPDDAPKPIPETTKALLKGTLDRHGQLSILYHQDKLFVAEKAVDGQIQITEKDLSQVAESSLEAMKNRFADIPNNPFWLSKPISIEARELPLVTAIVGHPPKHAATIAIGHNSDNSVDLKQKFYIAHPGASLYTTAEDYGKFLRECTTAEFIRTEMFGMRRSEEEDKEIYIPIVPSLAGKDTKAQDNLVSSDILMQIAWGVGIGLQRNPDGSLIAFHWGDNGSGRNLAAINLSTKEAVVCLTNSANGPAAFRIIAEPVVGDLSATSQWLSLREGLPMNQRATANPTQEMRQYLQEQKQASIISVGSNLNKCW</sequence>
<dbReference type="AlphaFoldDB" id="A0A378IKF4"/>
<evidence type="ECO:0000313" key="4">
    <source>
        <dbReference type="Proteomes" id="UP000054854"/>
    </source>
</evidence>
<dbReference type="EC" id="3.4.-.-" evidence="3"/>
<dbReference type="InterPro" id="IPR012338">
    <property type="entry name" value="Beta-lactam/transpept-like"/>
</dbReference>
<keyword evidence="4" id="KW-1185">Reference proteome</keyword>
<dbReference type="InterPro" id="IPR050789">
    <property type="entry name" value="Diverse_Enzym_Activities"/>
</dbReference>
<feature type="domain" description="Beta-lactamase-related" evidence="1">
    <location>
        <begin position="48"/>
        <end position="206"/>
    </location>
</feature>
<dbReference type="EMBL" id="UGNX01000001">
    <property type="protein sequence ID" value="STX35410.1"/>
    <property type="molecule type" value="Genomic_DNA"/>
</dbReference>
<dbReference type="RefSeq" id="WP_058466275.1">
    <property type="nucleotide sequence ID" value="NZ_CAAAHQ010000049.1"/>
</dbReference>
<dbReference type="PANTHER" id="PTHR43283">
    <property type="entry name" value="BETA-LACTAMASE-RELATED"/>
    <property type="match status" value="1"/>
</dbReference>
<accession>A0A378IKF4</accession>
<proteinExistence type="predicted"/>
<dbReference type="SUPFAM" id="SSF56601">
    <property type="entry name" value="beta-lactamase/transpeptidase-like"/>
    <property type="match status" value="1"/>
</dbReference>
<dbReference type="Proteomes" id="UP000054854">
    <property type="component" value="Unassembled WGS sequence"/>
</dbReference>
<keyword evidence="3" id="KW-0378">Hydrolase</keyword>
<evidence type="ECO:0000313" key="5">
    <source>
        <dbReference type="Proteomes" id="UP000255316"/>
    </source>
</evidence>
<reference evidence="2 4" key="1">
    <citation type="submission" date="2015-11" db="EMBL/GenBank/DDBJ databases">
        <title>Genomic analysis of 38 Legionella species identifies large and diverse effector repertoires.</title>
        <authorList>
            <person name="Burstein D."/>
            <person name="Amaro F."/>
            <person name="Zusman T."/>
            <person name="Lifshitz Z."/>
            <person name="Cohen O."/>
            <person name="Gilbert J.A."/>
            <person name="Pupko T."/>
            <person name="Shuman H.A."/>
            <person name="Segal G."/>
        </authorList>
    </citation>
    <scope>NUCLEOTIDE SEQUENCE [LARGE SCALE GENOMIC DNA]</scope>
    <source>
        <strain evidence="2 4">CDC#72-OH-14</strain>
    </source>
</reference>
<dbReference type="Gene3D" id="3.40.710.10">
    <property type="entry name" value="DD-peptidase/beta-lactamase superfamily"/>
    <property type="match status" value="1"/>
</dbReference>
<evidence type="ECO:0000313" key="3">
    <source>
        <dbReference type="EMBL" id="STX35410.1"/>
    </source>
</evidence>
<dbReference type="Pfam" id="PF00144">
    <property type="entry name" value="Beta-lactamase"/>
    <property type="match status" value="1"/>
</dbReference>
<organism evidence="3 5">
    <name type="scientific">Legionella cincinnatiensis</name>
    <dbReference type="NCBI Taxonomy" id="28085"/>
    <lineage>
        <taxon>Bacteria</taxon>
        <taxon>Pseudomonadati</taxon>
        <taxon>Pseudomonadota</taxon>
        <taxon>Gammaproteobacteria</taxon>
        <taxon>Legionellales</taxon>
        <taxon>Legionellaceae</taxon>
        <taxon>Legionella</taxon>
    </lineage>
</organism>
<reference evidence="3 5" key="2">
    <citation type="submission" date="2018-06" db="EMBL/GenBank/DDBJ databases">
        <authorList>
            <consortium name="Pathogen Informatics"/>
            <person name="Doyle S."/>
        </authorList>
    </citation>
    <scope>NUCLEOTIDE SEQUENCE [LARGE SCALE GENOMIC DNA]</scope>
    <source>
        <strain evidence="3 5">NCTC12438</strain>
    </source>
</reference>
<dbReference type="GO" id="GO:0016787">
    <property type="term" value="F:hydrolase activity"/>
    <property type="evidence" value="ECO:0007669"/>
    <property type="project" value="UniProtKB-KW"/>
</dbReference>
<evidence type="ECO:0000259" key="1">
    <source>
        <dbReference type="Pfam" id="PF00144"/>
    </source>
</evidence>
<dbReference type="Proteomes" id="UP000255316">
    <property type="component" value="Unassembled WGS sequence"/>
</dbReference>
<dbReference type="InterPro" id="IPR001466">
    <property type="entry name" value="Beta-lactam-related"/>
</dbReference>
<gene>
    <name evidence="3" type="primary">ampH</name>
    <name evidence="2" type="ORF">Lcin_3185</name>
    <name evidence="3" type="ORF">NCTC12438_02025</name>
</gene>
<dbReference type="STRING" id="28085.Lcin_3185"/>
<evidence type="ECO:0000313" key="2">
    <source>
        <dbReference type="EMBL" id="KTC82115.1"/>
    </source>
</evidence>